<dbReference type="Proteomes" id="UP000244064">
    <property type="component" value="Unassembled WGS sequence"/>
</dbReference>
<comment type="caution">
    <text evidence="1">The sequence shown here is derived from an EMBL/GenBank/DDBJ whole genome shotgun (WGS) entry which is preliminary data.</text>
</comment>
<protein>
    <submittedName>
        <fullName evidence="1">DUF4845 domain-containing protein</fullName>
    </submittedName>
</protein>
<evidence type="ECO:0000313" key="1">
    <source>
        <dbReference type="EMBL" id="PTU76117.1"/>
    </source>
</evidence>
<sequence>MTFAHKQKGMSMLSWMVVLVLVAFFASAGFKLIPHYMDNRALDRMITAVESDPTTKIRSVPEFYTYLFKGIQVNAIDLKPEEVFDIKLENNVYLVKLKYEQREPLIKNIDLVVSFDKEYRVRMQ</sequence>
<accession>A0A2T5PEI7</accession>
<dbReference type="AlphaFoldDB" id="A0A2T5PEI7"/>
<dbReference type="Pfam" id="PF16137">
    <property type="entry name" value="DUF4845"/>
    <property type="match status" value="1"/>
</dbReference>
<dbReference type="InterPro" id="IPR032314">
    <property type="entry name" value="DUF4845"/>
</dbReference>
<reference evidence="1 2" key="1">
    <citation type="submission" date="2018-04" db="EMBL/GenBank/DDBJ databases">
        <title>Pseudomonas sp. nov., isolated from mangrove soil.</title>
        <authorList>
            <person name="Chen C."/>
        </authorList>
    </citation>
    <scope>NUCLEOTIDE SEQUENCE [LARGE SCALE GENOMIC DNA]</scope>
    <source>
        <strain evidence="1 2">TC-11</strain>
    </source>
</reference>
<name>A0A2T5PEI7_9PSED</name>
<dbReference type="OrthoDB" id="5734946at2"/>
<evidence type="ECO:0000313" key="2">
    <source>
        <dbReference type="Proteomes" id="UP000244064"/>
    </source>
</evidence>
<gene>
    <name evidence="1" type="ORF">DBO85_00305</name>
</gene>
<organism evidence="1 2">
    <name type="scientific">Pseudomonas mangrovi</name>
    <dbReference type="NCBI Taxonomy" id="2161748"/>
    <lineage>
        <taxon>Bacteria</taxon>
        <taxon>Pseudomonadati</taxon>
        <taxon>Pseudomonadota</taxon>
        <taxon>Gammaproteobacteria</taxon>
        <taxon>Pseudomonadales</taxon>
        <taxon>Pseudomonadaceae</taxon>
        <taxon>Pseudomonas</taxon>
    </lineage>
</organism>
<dbReference type="RefSeq" id="WP_108104138.1">
    <property type="nucleotide sequence ID" value="NZ_QASN01000002.1"/>
</dbReference>
<dbReference type="EMBL" id="QASN01000002">
    <property type="protein sequence ID" value="PTU76117.1"/>
    <property type="molecule type" value="Genomic_DNA"/>
</dbReference>
<keyword evidence="2" id="KW-1185">Reference proteome</keyword>
<proteinExistence type="predicted"/>